<name>A0A918RV08_9HYPH</name>
<feature type="domain" description="Polysaccharide chain length determinant N-terminal" evidence="9">
    <location>
        <begin position="11"/>
        <end position="101"/>
    </location>
</feature>
<keyword evidence="3 8" id="KW-0812">Transmembrane</keyword>
<comment type="subcellular location">
    <subcellularLocation>
        <location evidence="1">Cell membrane</location>
        <topology evidence="1">Multi-pass membrane protein</topology>
    </subcellularLocation>
</comment>
<evidence type="ECO:0000313" key="11">
    <source>
        <dbReference type="EMBL" id="GHA12198.1"/>
    </source>
</evidence>
<dbReference type="Proteomes" id="UP000646579">
    <property type="component" value="Unassembled WGS sequence"/>
</dbReference>
<keyword evidence="5 8" id="KW-0472">Membrane</keyword>
<evidence type="ECO:0000256" key="7">
    <source>
        <dbReference type="SAM" id="MobiDB-lite"/>
    </source>
</evidence>
<feature type="coiled-coil region" evidence="6">
    <location>
        <begin position="189"/>
        <end position="259"/>
    </location>
</feature>
<evidence type="ECO:0000313" key="12">
    <source>
        <dbReference type="Proteomes" id="UP000646579"/>
    </source>
</evidence>
<organism evidence="11 12">
    <name type="scientific">Devosia pacifica</name>
    <dbReference type="NCBI Taxonomy" id="1335967"/>
    <lineage>
        <taxon>Bacteria</taxon>
        <taxon>Pseudomonadati</taxon>
        <taxon>Pseudomonadota</taxon>
        <taxon>Alphaproteobacteria</taxon>
        <taxon>Hyphomicrobiales</taxon>
        <taxon>Devosiaceae</taxon>
        <taxon>Devosia</taxon>
    </lineage>
</organism>
<dbReference type="EMBL" id="BMZE01000001">
    <property type="protein sequence ID" value="GHA12198.1"/>
    <property type="molecule type" value="Genomic_DNA"/>
</dbReference>
<dbReference type="PANTHER" id="PTHR32309:SF13">
    <property type="entry name" value="FERRIC ENTEROBACTIN TRANSPORT PROTEIN FEPE"/>
    <property type="match status" value="1"/>
</dbReference>
<proteinExistence type="predicted"/>
<reference evidence="11" key="2">
    <citation type="submission" date="2020-09" db="EMBL/GenBank/DDBJ databases">
        <authorList>
            <person name="Sun Q."/>
            <person name="Kim S."/>
        </authorList>
    </citation>
    <scope>NUCLEOTIDE SEQUENCE</scope>
    <source>
        <strain evidence="11">KCTC 32437</strain>
    </source>
</reference>
<evidence type="ECO:0000256" key="6">
    <source>
        <dbReference type="SAM" id="Coils"/>
    </source>
</evidence>
<dbReference type="GO" id="GO:0005886">
    <property type="term" value="C:plasma membrane"/>
    <property type="evidence" value="ECO:0007669"/>
    <property type="project" value="UniProtKB-SubCell"/>
</dbReference>
<feature type="domain" description="Tyrosine-protein kinase G-rich" evidence="10">
    <location>
        <begin position="365"/>
        <end position="439"/>
    </location>
</feature>
<sequence length="617" mass="65756">MLFDYAPATLFDIRAVWNRLWRHRLLILLITLGAIALSIAYVATAKPNYVATASILVDPRDINSTDIESVLPGIGTDSAAITSQVSIIASRDLLLDVYRQLELDSDPDFAAGSGMLSRLLGTPQGSRDEISFEKFRKTVSVSREGLTYVINVSVKLGDPDKAALIANTVVENYIARTQAQMTSAVDAVNAELDSKIVELQNEVADAELAVERFKADNSIFDSSTGGTLQSQIDLSAGQLATAQDELAQLQARYEQAVAAGTSPGELAMTSDISASPEIGRMRDQYNLAAAALANVSSTFGSRHPSVVQAQAELDSISSLLTSEAERFTRQLASDRDAVQGKVDRLQSRIEELRQSGAASSVAQIELRQLQARADATRTVLADFMQRSKETSQIANMQSSRVEIISGAVAPPQPVWPKPSLMLPVAAVLGFLAGCGIALVLADSRTQNAPAPSPKPRKSASPSTEKTPGRKPSLVPQAQIRREPHPASLAAARSEIFSANDTPLVASVQTLVRDVIGRLPEHSRPFVVAFTGANSASAMRVAALGFARIGAEVHIHGNANSSRQSAQHDFIFVQDGDAHIHPVDVTVEALAQGEVRRNPADIAFTPPAARPALVLAAG</sequence>
<dbReference type="Pfam" id="PF13807">
    <property type="entry name" value="GNVR"/>
    <property type="match status" value="1"/>
</dbReference>
<keyword evidence="2" id="KW-1003">Cell membrane</keyword>
<evidence type="ECO:0000256" key="1">
    <source>
        <dbReference type="ARBA" id="ARBA00004651"/>
    </source>
</evidence>
<evidence type="ECO:0000256" key="5">
    <source>
        <dbReference type="ARBA" id="ARBA00023136"/>
    </source>
</evidence>
<evidence type="ECO:0000259" key="10">
    <source>
        <dbReference type="Pfam" id="PF13807"/>
    </source>
</evidence>
<dbReference type="GO" id="GO:0004713">
    <property type="term" value="F:protein tyrosine kinase activity"/>
    <property type="evidence" value="ECO:0007669"/>
    <property type="project" value="TreeGrafter"/>
</dbReference>
<dbReference type="AlphaFoldDB" id="A0A918RV08"/>
<keyword evidence="6" id="KW-0175">Coiled coil</keyword>
<feature type="region of interest" description="Disordered" evidence="7">
    <location>
        <begin position="446"/>
        <end position="484"/>
    </location>
</feature>
<evidence type="ECO:0000259" key="9">
    <source>
        <dbReference type="Pfam" id="PF02706"/>
    </source>
</evidence>
<keyword evidence="4 8" id="KW-1133">Transmembrane helix</keyword>
<feature type="transmembrane region" description="Helical" evidence="8">
    <location>
        <begin position="25"/>
        <end position="43"/>
    </location>
</feature>
<dbReference type="InterPro" id="IPR032807">
    <property type="entry name" value="GNVR"/>
</dbReference>
<dbReference type="InterPro" id="IPR003856">
    <property type="entry name" value="LPS_length_determ_N"/>
</dbReference>
<evidence type="ECO:0000256" key="4">
    <source>
        <dbReference type="ARBA" id="ARBA00022989"/>
    </source>
</evidence>
<evidence type="ECO:0000256" key="2">
    <source>
        <dbReference type="ARBA" id="ARBA00022475"/>
    </source>
</evidence>
<comment type="caution">
    <text evidence="11">The sequence shown here is derived from an EMBL/GenBank/DDBJ whole genome shotgun (WGS) entry which is preliminary data.</text>
</comment>
<dbReference type="InterPro" id="IPR050445">
    <property type="entry name" value="Bact_polysacc_biosynth/exp"/>
</dbReference>
<evidence type="ECO:0008006" key="13">
    <source>
        <dbReference type="Google" id="ProtNLM"/>
    </source>
</evidence>
<protein>
    <recommendedName>
        <fullName evidence="13">Polysaccharide chain length determinant N-terminal domain-containing protein</fullName>
    </recommendedName>
</protein>
<evidence type="ECO:0000256" key="8">
    <source>
        <dbReference type="SAM" id="Phobius"/>
    </source>
</evidence>
<keyword evidence="12" id="KW-1185">Reference proteome</keyword>
<dbReference type="PANTHER" id="PTHR32309">
    <property type="entry name" value="TYROSINE-PROTEIN KINASE"/>
    <property type="match status" value="1"/>
</dbReference>
<gene>
    <name evidence="11" type="ORF">GCM10007989_03290</name>
</gene>
<evidence type="ECO:0000256" key="3">
    <source>
        <dbReference type="ARBA" id="ARBA00022692"/>
    </source>
</evidence>
<dbReference type="Pfam" id="PF02706">
    <property type="entry name" value="Wzz"/>
    <property type="match status" value="1"/>
</dbReference>
<accession>A0A918RV08</accession>
<reference evidence="11" key="1">
    <citation type="journal article" date="2014" name="Int. J. Syst. Evol. Microbiol.">
        <title>Complete genome sequence of Corynebacterium casei LMG S-19264T (=DSM 44701T), isolated from a smear-ripened cheese.</title>
        <authorList>
            <consortium name="US DOE Joint Genome Institute (JGI-PGF)"/>
            <person name="Walter F."/>
            <person name="Albersmeier A."/>
            <person name="Kalinowski J."/>
            <person name="Ruckert C."/>
        </authorList>
    </citation>
    <scope>NUCLEOTIDE SEQUENCE</scope>
    <source>
        <strain evidence="11">KCTC 32437</strain>
    </source>
</reference>